<evidence type="ECO:0008006" key="4">
    <source>
        <dbReference type="Google" id="ProtNLM"/>
    </source>
</evidence>
<dbReference type="Proteomes" id="UP000070163">
    <property type="component" value="Unassembled WGS sequence"/>
</dbReference>
<sequence>MDDFKREEKRILLYFLGISLSYVGLLGGLIVFVLLVIGVSTKFLGGILSAYLALALATIMTFLHRPLKEFGLKKFFGMGSGIFLLSSLLLLFSHFIG</sequence>
<feature type="transmembrane region" description="Helical" evidence="1">
    <location>
        <begin position="12"/>
        <end position="37"/>
    </location>
</feature>
<keyword evidence="3" id="KW-1185">Reference proteome</keyword>
<accession>A0A133U4N1</accession>
<feature type="transmembrane region" description="Helical" evidence="1">
    <location>
        <begin position="75"/>
        <end position="96"/>
    </location>
</feature>
<protein>
    <recommendedName>
        <fullName evidence="4">Major facilitator superfamily (MFS) profile domain-containing protein</fullName>
    </recommendedName>
</protein>
<comment type="caution">
    <text evidence="2">The sequence shown here is derived from an EMBL/GenBank/DDBJ whole genome shotgun (WGS) entry which is preliminary data.</text>
</comment>
<gene>
    <name evidence="2" type="ORF">AKJ57_05795</name>
</gene>
<keyword evidence="1" id="KW-1133">Transmembrane helix</keyword>
<evidence type="ECO:0000313" key="2">
    <source>
        <dbReference type="EMBL" id="KXA89149.1"/>
    </source>
</evidence>
<evidence type="ECO:0000256" key="1">
    <source>
        <dbReference type="SAM" id="Phobius"/>
    </source>
</evidence>
<organism evidence="2 3">
    <name type="scientific">candidate division MSBL1 archaeon SCGC-AAA259A05</name>
    <dbReference type="NCBI Taxonomy" id="1698259"/>
    <lineage>
        <taxon>Archaea</taxon>
        <taxon>Methanobacteriati</taxon>
        <taxon>Methanobacteriota</taxon>
        <taxon>candidate division MSBL1</taxon>
    </lineage>
</organism>
<feature type="transmembrane region" description="Helical" evidence="1">
    <location>
        <begin position="43"/>
        <end position="63"/>
    </location>
</feature>
<reference evidence="2 3" key="1">
    <citation type="journal article" date="2016" name="Sci. Rep.">
        <title>Metabolic traits of an uncultured archaeal lineage -MSBL1- from brine pools of the Red Sea.</title>
        <authorList>
            <person name="Mwirichia R."/>
            <person name="Alam I."/>
            <person name="Rashid M."/>
            <person name="Vinu M."/>
            <person name="Ba-Alawi W."/>
            <person name="Anthony Kamau A."/>
            <person name="Kamanda Ngugi D."/>
            <person name="Goker M."/>
            <person name="Klenk H.P."/>
            <person name="Bajic V."/>
            <person name="Stingl U."/>
        </authorList>
    </citation>
    <scope>NUCLEOTIDE SEQUENCE [LARGE SCALE GENOMIC DNA]</scope>
    <source>
        <strain evidence="2">SCGC-AAA259A05</strain>
    </source>
</reference>
<dbReference type="AlphaFoldDB" id="A0A133U4N1"/>
<name>A0A133U4N1_9EURY</name>
<dbReference type="EMBL" id="LHXJ01000095">
    <property type="protein sequence ID" value="KXA89149.1"/>
    <property type="molecule type" value="Genomic_DNA"/>
</dbReference>
<evidence type="ECO:0000313" key="3">
    <source>
        <dbReference type="Proteomes" id="UP000070163"/>
    </source>
</evidence>
<keyword evidence="1" id="KW-0812">Transmembrane</keyword>
<proteinExistence type="predicted"/>
<keyword evidence="1" id="KW-0472">Membrane</keyword>